<accession>W9C955</accession>
<dbReference type="OrthoDB" id="5190258at2759"/>
<organism evidence="1 2">
    <name type="scientific">Sclerotinia borealis (strain F-4128)</name>
    <dbReference type="NCBI Taxonomy" id="1432307"/>
    <lineage>
        <taxon>Eukaryota</taxon>
        <taxon>Fungi</taxon>
        <taxon>Dikarya</taxon>
        <taxon>Ascomycota</taxon>
        <taxon>Pezizomycotina</taxon>
        <taxon>Leotiomycetes</taxon>
        <taxon>Helotiales</taxon>
        <taxon>Sclerotiniaceae</taxon>
        <taxon>Sclerotinia</taxon>
    </lineage>
</organism>
<reference evidence="1 2" key="1">
    <citation type="journal article" date="2014" name="Genome Announc.">
        <title>Draft genome sequence of Sclerotinia borealis, a psychrophilic plant pathogenic fungus.</title>
        <authorList>
            <person name="Mardanov A.V."/>
            <person name="Beletsky A.V."/>
            <person name="Kadnikov V.V."/>
            <person name="Ignatov A.N."/>
            <person name="Ravin N.V."/>
        </authorList>
    </citation>
    <scope>NUCLEOTIDE SEQUENCE [LARGE SCALE GENOMIC DNA]</scope>
    <source>
        <strain evidence="2">F-4157</strain>
    </source>
</reference>
<dbReference type="Gene3D" id="3.30.310.70">
    <property type="entry name" value="TT1751-like domain"/>
    <property type="match status" value="1"/>
</dbReference>
<dbReference type="EMBL" id="AYSA01000506">
    <property type="protein sequence ID" value="ESZ91394.1"/>
    <property type="molecule type" value="Genomic_DNA"/>
</dbReference>
<dbReference type="SUPFAM" id="SSF103247">
    <property type="entry name" value="TT1751-like"/>
    <property type="match status" value="1"/>
</dbReference>
<dbReference type="InterPro" id="IPR005180">
    <property type="entry name" value="DUF302"/>
</dbReference>
<proteinExistence type="predicted"/>
<evidence type="ECO:0008006" key="3">
    <source>
        <dbReference type="Google" id="ProtNLM"/>
    </source>
</evidence>
<evidence type="ECO:0000313" key="1">
    <source>
        <dbReference type="EMBL" id="ESZ91394.1"/>
    </source>
</evidence>
<dbReference type="CDD" id="cd14797">
    <property type="entry name" value="DUF302"/>
    <property type="match status" value="1"/>
</dbReference>
<sequence>MTWPSIAANITSYNKTSKEKFIKEVEAAVGPEGFMIFGEFNHGSWLPLFNVDTNPHLEIKRIILGNPLIAITMLSQSSKSLNAGLFVPVEILVRELPGEKGTEIMWQVPSTIIAAVDDGNKGLLAAAKVLDGKLEGLVNVIGGSDECE</sequence>
<protein>
    <recommendedName>
        <fullName evidence="3">DUF302 domain-containing protein</fullName>
    </recommendedName>
</protein>
<name>W9C955_SCLBF</name>
<dbReference type="Proteomes" id="UP000019487">
    <property type="component" value="Unassembled WGS sequence"/>
</dbReference>
<comment type="caution">
    <text evidence="1">The sequence shown here is derived from an EMBL/GenBank/DDBJ whole genome shotgun (WGS) entry which is preliminary data.</text>
</comment>
<keyword evidence="2" id="KW-1185">Reference proteome</keyword>
<evidence type="ECO:0000313" key="2">
    <source>
        <dbReference type="Proteomes" id="UP000019487"/>
    </source>
</evidence>
<gene>
    <name evidence="1" type="ORF">SBOR_8213</name>
</gene>
<dbReference type="InterPro" id="IPR035923">
    <property type="entry name" value="TT1751-like_sf"/>
</dbReference>
<dbReference type="HOGENOM" id="CLU_105954_1_0_1"/>
<dbReference type="AlphaFoldDB" id="W9C955"/>